<dbReference type="InterPro" id="IPR036812">
    <property type="entry name" value="NAD(P)_OxRdtase_dom_sf"/>
</dbReference>
<dbReference type="Proteomes" id="UP000178606">
    <property type="component" value="Unassembled WGS sequence"/>
</dbReference>
<dbReference type="PANTHER" id="PTHR43312">
    <property type="entry name" value="D-THREO-ALDOSE 1-DEHYDROGENASE"/>
    <property type="match status" value="1"/>
</dbReference>
<comment type="caution">
    <text evidence="2">The sequence shown here is derived from an EMBL/GenBank/DDBJ whole genome shotgun (WGS) entry which is preliminary data.</text>
</comment>
<dbReference type="AlphaFoldDB" id="A0A1F6D338"/>
<dbReference type="PANTHER" id="PTHR43312:SF1">
    <property type="entry name" value="NADP-DEPENDENT OXIDOREDUCTASE DOMAIN-CONTAINING PROTEIN"/>
    <property type="match status" value="1"/>
</dbReference>
<evidence type="ECO:0000313" key="3">
    <source>
        <dbReference type="Proteomes" id="UP000178606"/>
    </source>
</evidence>
<reference evidence="2 3" key="1">
    <citation type="journal article" date="2016" name="Nat. Commun.">
        <title>Thousands of microbial genomes shed light on interconnected biogeochemical processes in an aquifer system.</title>
        <authorList>
            <person name="Anantharaman K."/>
            <person name="Brown C.T."/>
            <person name="Hug L.A."/>
            <person name="Sharon I."/>
            <person name="Castelle C.J."/>
            <person name="Probst A.J."/>
            <person name="Thomas B.C."/>
            <person name="Singh A."/>
            <person name="Wilkins M.J."/>
            <person name="Karaoz U."/>
            <person name="Brodie E.L."/>
            <person name="Williams K.H."/>
            <person name="Hubbard S.S."/>
            <person name="Banfield J.F."/>
        </authorList>
    </citation>
    <scope>NUCLEOTIDE SEQUENCE [LARGE SCALE GENOMIC DNA]</scope>
    <source>
        <strain evidence="3">RIFCSPLOWO2_12_FULL_64_10</strain>
    </source>
</reference>
<dbReference type="InterPro" id="IPR023210">
    <property type="entry name" value="NADP_OxRdtase_dom"/>
</dbReference>
<evidence type="ECO:0000313" key="2">
    <source>
        <dbReference type="EMBL" id="OGG55785.1"/>
    </source>
</evidence>
<dbReference type="EMBL" id="MFKF01000060">
    <property type="protein sequence ID" value="OGG55785.1"/>
    <property type="molecule type" value="Genomic_DNA"/>
</dbReference>
<gene>
    <name evidence="2" type="ORF">A3F84_04330</name>
</gene>
<dbReference type="SUPFAM" id="SSF51430">
    <property type="entry name" value="NAD(P)-linked oxidoreductase"/>
    <property type="match status" value="1"/>
</dbReference>
<protein>
    <submittedName>
        <fullName evidence="2">Aldo/keto reductase</fullName>
    </submittedName>
</protein>
<feature type="domain" description="NADP-dependent oxidoreductase" evidence="1">
    <location>
        <begin position="17"/>
        <end position="198"/>
    </location>
</feature>
<organism evidence="2 3">
    <name type="scientific">Handelsmanbacteria sp. (strain RIFCSPLOWO2_12_FULL_64_10)</name>
    <dbReference type="NCBI Taxonomy" id="1817868"/>
    <lineage>
        <taxon>Bacteria</taxon>
        <taxon>Candidatus Handelsmaniibacteriota</taxon>
    </lineage>
</organism>
<accession>A0A1F6D338</accession>
<proteinExistence type="predicted"/>
<dbReference type="CDD" id="cd19100">
    <property type="entry name" value="AKR_unchar"/>
    <property type="match status" value="1"/>
</dbReference>
<sequence length="286" mass="32497">MTITHLPFGRTGHLSSRIVFGAAALSTVTQDDADRTLEVLLEHEINHIDVAASYGEAESRIAPWLRRFPGRFFLATKSTERRAGPAREELQRSLDRLGVDHVELWQLHNLADPIEWDRALSPGGVIDAAVAAREEGLVRFIGVTGHGTQIVANHIRSLKRFDFDSVLAPFNFLTLQNRYYAENFDHLQALCVERNVAVQTIKSIAYRPWMGRDRTTSTWYEPLQEPADIRRALHWALGRNGIFVISAGDIHLLPKYLESAERFERATPDSEMRQMVDRLAMEPLFV</sequence>
<name>A0A1F6D338_HANXR</name>
<dbReference type="InterPro" id="IPR053135">
    <property type="entry name" value="AKR2_Oxidoreductase"/>
</dbReference>
<dbReference type="Pfam" id="PF00248">
    <property type="entry name" value="Aldo_ket_red"/>
    <property type="match status" value="1"/>
</dbReference>
<evidence type="ECO:0000259" key="1">
    <source>
        <dbReference type="Pfam" id="PF00248"/>
    </source>
</evidence>
<dbReference type="Gene3D" id="3.20.20.100">
    <property type="entry name" value="NADP-dependent oxidoreductase domain"/>
    <property type="match status" value="1"/>
</dbReference>